<name>A0AAV8RZ18_ENSVE</name>
<comment type="caution">
    <text evidence="1">The sequence shown here is derived from an EMBL/GenBank/DDBJ whole genome shotgun (WGS) entry which is preliminary data.</text>
</comment>
<sequence>MRRLLLCIRSFPSKWKFMLLVGGNRASSPIHFNLSFHSLSLVVLCLFELWKWLMASWQLELSHMSYSIWMTHF</sequence>
<proteinExistence type="predicted"/>
<evidence type="ECO:0000313" key="2">
    <source>
        <dbReference type="Proteomes" id="UP001222027"/>
    </source>
</evidence>
<dbReference type="AlphaFoldDB" id="A0AAV8RZ18"/>
<organism evidence="1 2">
    <name type="scientific">Ensete ventricosum</name>
    <name type="common">Abyssinian banana</name>
    <name type="synonym">Musa ensete</name>
    <dbReference type="NCBI Taxonomy" id="4639"/>
    <lineage>
        <taxon>Eukaryota</taxon>
        <taxon>Viridiplantae</taxon>
        <taxon>Streptophyta</taxon>
        <taxon>Embryophyta</taxon>
        <taxon>Tracheophyta</taxon>
        <taxon>Spermatophyta</taxon>
        <taxon>Magnoliopsida</taxon>
        <taxon>Liliopsida</taxon>
        <taxon>Zingiberales</taxon>
        <taxon>Musaceae</taxon>
        <taxon>Ensete</taxon>
    </lineage>
</organism>
<reference evidence="1 2" key="1">
    <citation type="submission" date="2022-12" db="EMBL/GenBank/DDBJ databases">
        <title>Chromosome-scale assembly of the Ensete ventricosum genome.</title>
        <authorList>
            <person name="Dussert Y."/>
            <person name="Stocks J."/>
            <person name="Wendawek A."/>
            <person name="Woldeyes F."/>
            <person name="Nichols R.A."/>
            <person name="Borrell J.S."/>
        </authorList>
    </citation>
    <scope>NUCLEOTIDE SEQUENCE [LARGE SCALE GENOMIC DNA]</scope>
    <source>
        <strain evidence="2">cv. Maze</strain>
        <tissue evidence="1">Seeds</tissue>
    </source>
</reference>
<accession>A0AAV8RZ18</accession>
<dbReference type="EMBL" id="JAQQAF010000001">
    <property type="protein sequence ID" value="KAJ8512447.1"/>
    <property type="molecule type" value="Genomic_DNA"/>
</dbReference>
<evidence type="ECO:0000313" key="1">
    <source>
        <dbReference type="EMBL" id="KAJ8512447.1"/>
    </source>
</evidence>
<keyword evidence="2" id="KW-1185">Reference proteome</keyword>
<protein>
    <submittedName>
        <fullName evidence="1">Uncharacterized protein</fullName>
    </submittedName>
</protein>
<dbReference type="Proteomes" id="UP001222027">
    <property type="component" value="Unassembled WGS sequence"/>
</dbReference>
<gene>
    <name evidence="1" type="ORF">OPV22_002881</name>
</gene>